<organism evidence="2 3">
    <name type="scientific">Phialocephala subalpina</name>
    <dbReference type="NCBI Taxonomy" id="576137"/>
    <lineage>
        <taxon>Eukaryota</taxon>
        <taxon>Fungi</taxon>
        <taxon>Dikarya</taxon>
        <taxon>Ascomycota</taxon>
        <taxon>Pezizomycotina</taxon>
        <taxon>Leotiomycetes</taxon>
        <taxon>Helotiales</taxon>
        <taxon>Mollisiaceae</taxon>
        <taxon>Phialocephala</taxon>
        <taxon>Phialocephala fortinii species complex</taxon>
    </lineage>
</organism>
<sequence>MEPSATFISKIPGYEVFLIAVSSTLRVPHSPSQGSLDRSLACANHHRNLAVVLHCKRTASGCCLRCIYHLSKDFSDNANVIRQAEQFHKAVVYELLHQGFNTWSLSTLDLCGIDSGTLTLRIHPPIGAPLRLDLPLGGPFTTQNVTVIQPLDKFIEEHFSATLRGKKAECQLIDNASLAGGYLCFLCATTVVAEVVQTARDGINVFNEFNAYNLEAHFRYILVCRLFDLMSGTLEATEPQVASHDEVDWSSDAYSAAAVLHCELNYFTESLQHGLLRHNFLPDLKKTLLGWFQSVDRDLYKKLSEGCLLPAQSREVSDMIPPGDIEMDQQHLPSTPLDNSTPVEPSSYSGSLTSTPTLFDDMSFDDMDFNNWDFMADMSPTASKDLDVSITPTMDAWAQPSYYSPTTGLPGPFIGEMDYMTPVDPRSFSASMSENLSWNSLYYV</sequence>
<accession>A0A1L7XPT7</accession>
<evidence type="ECO:0000313" key="2">
    <source>
        <dbReference type="EMBL" id="CZR67033.1"/>
    </source>
</evidence>
<keyword evidence="3" id="KW-1185">Reference proteome</keyword>
<gene>
    <name evidence="2" type="ORF">PAC_16932</name>
</gene>
<feature type="compositionally biased region" description="Polar residues" evidence="1">
    <location>
        <begin position="331"/>
        <end position="350"/>
    </location>
</feature>
<dbReference type="EMBL" id="FJOG01000041">
    <property type="protein sequence ID" value="CZR67033.1"/>
    <property type="molecule type" value="Genomic_DNA"/>
</dbReference>
<dbReference type="Proteomes" id="UP000184330">
    <property type="component" value="Unassembled WGS sequence"/>
</dbReference>
<evidence type="ECO:0000256" key="1">
    <source>
        <dbReference type="SAM" id="MobiDB-lite"/>
    </source>
</evidence>
<feature type="region of interest" description="Disordered" evidence="1">
    <location>
        <begin position="319"/>
        <end position="350"/>
    </location>
</feature>
<proteinExistence type="predicted"/>
<protein>
    <submittedName>
        <fullName evidence="2">Uncharacterized protein</fullName>
    </submittedName>
</protein>
<dbReference type="AlphaFoldDB" id="A0A1L7XPT7"/>
<name>A0A1L7XPT7_9HELO</name>
<reference evidence="2 3" key="1">
    <citation type="submission" date="2016-03" db="EMBL/GenBank/DDBJ databases">
        <authorList>
            <person name="Ploux O."/>
        </authorList>
    </citation>
    <scope>NUCLEOTIDE SEQUENCE [LARGE SCALE GENOMIC DNA]</scope>
    <source>
        <strain evidence="2 3">UAMH 11012</strain>
    </source>
</reference>
<evidence type="ECO:0000313" key="3">
    <source>
        <dbReference type="Proteomes" id="UP000184330"/>
    </source>
</evidence>